<evidence type="ECO:0000313" key="3">
    <source>
        <dbReference type="EMBL" id="KAJ1348537.1"/>
    </source>
</evidence>
<keyword evidence="4" id="KW-1185">Reference proteome</keyword>
<dbReference type="Pfam" id="PF00149">
    <property type="entry name" value="Metallophos"/>
    <property type="match status" value="1"/>
</dbReference>
<dbReference type="InterPro" id="IPR029052">
    <property type="entry name" value="Metallo-depent_PP-like"/>
</dbReference>
<feature type="domain" description="Calcineurin-like phosphoesterase" evidence="2">
    <location>
        <begin position="86"/>
        <end position="165"/>
    </location>
</feature>
<comment type="caution">
    <text evidence="3">The sequence shown here is derived from an EMBL/GenBank/DDBJ whole genome shotgun (WGS) entry which is preliminary data.</text>
</comment>
<dbReference type="Proteomes" id="UP001196413">
    <property type="component" value="Unassembled WGS sequence"/>
</dbReference>
<reference evidence="3" key="1">
    <citation type="submission" date="2021-06" db="EMBL/GenBank/DDBJ databases">
        <title>Parelaphostrongylus tenuis whole genome reference sequence.</title>
        <authorList>
            <person name="Garwood T.J."/>
            <person name="Larsen P.A."/>
            <person name="Fountain-Jones N.M."/>
            <person name="Garbe J.R."/>
            <person name="Macchietto M.G."/>
            <person name="Kania S.A."/>
            <person name="Gerhold R.W."/>
            <person name="Richards J.E."/>
            <person name="Wolf T.M."/>
        </authorList>
    </citation>
    <scope>NUCLEOTIDE SEQUENCE</scope>
    <source>
        <strain evidence="3">MNPRO001-30</strain>
        <tissue evidence="3">Meninges</tissue>
    </source>
</reference>
<protein>
    <recommendedName>
        <fullName evidence="2">Calcineurin-like phosphoesterase domain-containing protein</fullName>
    </recommendedName>
</protein>
<accession>A0AAD5QEP7</accession>
<dbReference type="EMBL" id="JAHQIW010000517">
    <property type="protein sequence ID" value="KAJ1348537.1"/>
    <property type="molecule type" value="Genomic_DNA"/>
</dbReference>
<dbReference type="InterPro" id="IPR004843">
    <property type="entry name" value="Calcineurin-like_PHP"/>
</dbReference>
<dbReference type="SUPFAM" id="SSF56300">
    <property type="entry name" value="Metallo-dependent phosphatases"/>
    <property type="match status" value="1"/>
</dbReference>
<proteinExistence type="predicted"/>
<dbReference type="AlphaFoldDB" id="A0AAD5QEP7"/>
<dbReference type="GO" id="GO:0008419">
    <property type="term" value="F:RNA lariat debranching enzyme activity"/>
    <property type="evidence" value="ECO:0007669"/>
    <property type="project" value="TreeGrafter"/>
</dbReference>
<dbReference type="PANTHER" id="PTHR12849">
    <property type="entry name" value="RNA LARIAT DEBRANCHING ENZYME"/>
    <property type="match status" value="1"/>
</dbReference>
<evidence type="ECO:0000313" key="4">
    <source>
        <dbReference type="Proteomes" id="UP001196413"/>
    </source>
</evidence>
<evidence type="ECO:0000256" key="1">
    <source>
        <dbReference type="SAM" id="MobiDB-lite"/>
    </source>
</evidence>
<dbReference type="PANTHER" id="PTHR12849:SF0">
    <property type="entry name" value="LARIAT DEBRANCHING ENZYME"/>
    <property type="match status" value="1"/>
</dbReference>
<organism evidence="3 4">
    <name type="scientific">Parelaphostrongylus tenuis</name>
    <name type="common">Meningeal worm</name>
    <dbReference type="NCBI Taxonomy" id="148309"/>
    <lineage>
        <taxon>Eukaryota</taxon>
        <taxon>Metazoa</taxon>
        <taxon>Ecdysozoa</taxon>
        <taxon>Nematoda</taxon>
        <taxon>Chromadorea</taxon>
        <taxon>Rhabditida</taxon>
        <taxon>Rhabditina</taxon>
        <taxon>Rhabditomorpha</taxon>
        <taxon>Strongyloidea</taxon>
        <taxon>Metastrongylidae</taxon>
        <taxon>Parelaphostrongylus</taxon>
    </lineage>
</organism>
<sequence>MTDAVIEAENARHGQLRTQNLEEILTSTEVNPRSDGAEEARSVEDFSDTKASGAADEGTALIANQDELKSYEKEAASSTDVLKKVRIAVAGCAHGEMDKIYAVLAELEKDKGYKFDLLICCGDYQMAPILTVFVGGNHEASGYLAELPNGGWVAPNIYYMGFANVIRFAGLRIAGLSGIFNAKEFNRGHYESPPYSNQSDVVSSYHVRKIDVWRLRHLRAADEDYTSNPIDIMVDS</sequence>
<gene>
    <name evidence="3" type="ORF">KIN20_003860</name>
</gene>
<feature type="region of interest" description="Disordered" evidence="1">
    <location>
        <begin position="27"/>
        <end position="52"/>
    </location>
</feature>
<dbReference type="GO" id="GO:0005634">
    <property type="term" value="C:nucleus"/>
    <property type="evidence" value="ECO:0007669"/>
    <property type="project" value="TreeGrafter"/>
</dbReference>
<dbReference type="GO" id="GO:0000398">
    <property type="term" value="P:mRNA splicing, via spliceosome"/>
    <property type="evidence" value="ECO:0007669"/>
    <property type="project" value="TreeGrafter"/>
</dbReference>
<feature type="compositionally biased region" description="Basic and acidic residues" evidence="1">
    <location>
        <begin position="35"/>
        <end position="48"/>
    </location>
</feature>
<name>A0AAD5QEP7_PARTN</name>
<evidence type="ECO:0000259" key="2">
    <source>
        <dbReference type="Pfam" id="PF00149"/>
    </source>
</evidence>